<dbReference type="EMBL" id="JAAOYM010000001">
    <property type="protein sequence ID" value="NIJ10651.1"/>
    <property type="molecule type" value="Genomic_DNA"/>
</dbReference>
<dbReference type="InterPro" id="IPR005531">
    <property type="entry name" value="Asp23"/>
</dbReference>
<evidence type="ECO:0000256" key="1">
    <source>
        <dbReference type="ARBA" id="ARBA00005721"/>
    </source>
</evidence>
<organism evidence="2 3">
    <name type="scientific">Saccharomonospora amisosensis</name>
    <dbReference type="NCBI Taxonomy" id="1128677"/>
    <lineage>
        <taxon>Bacteria</taxon>
        <taxon>Bacillati</taxon>
        <taxon>Actinomycetota</taxon>
        <taxon>Actinomycetes</taxon>
        <taxon>Pseudonocardiales</taxon>
        <taxon>Pseudonocardiaceae</taxon>
        <taxon>Saccharomonospora</taxon>
    </lineage>
</organism>
<comment type="caution">
    <text evidence="2">The sequence shown here is derived from an EMBL/GenBank/DDBJ whole genome shotgun (WGS) entry which is preliminary data.</text>
</comment>
<dbReference type="AlphaFoldDB" id="A0A7X5UMB5"/>
<dbReference type="PANTHER" id="PTHR34297">
    <property type="entry name" value="HYPOTHETICAL CYTOSOLIC PROTEIN-RELATED"/>
    <property type="match status" value="1"/>
</dbReference>
<accession>A0A7X5UMB5</accession>
<evidence type="ECO:0000313" key="2">
    <source>
        <dbReference type="EMBL" id="NIJ10651.1"/>
    </source>
</evidence>
<keyword evidence="3" id="KW-1185">Reference proteome</keyword>
<dbReference type="Pfam" id="PF03780">
    <property type="entry name" value="Asp23"/>
    <property type="match status" value="1"/>
</dbReference>
<proteinExistence type="inferred from homology"/>
<comment type="similarity">
    <text evidence="1">Belongs to the asp23 family.</text>
</comment>
<name>A0A7X5UMB5_9PSEU</name>
<reference evidence="2 3" key="1">
    <citation type="submission" date="2020-03" db="EMBL/GenBank/DDBJ databases">
        <title>Sequencing the genomes of 1000 actinobacteria strains.</title>
        <authorList>
            <person name="Klenk H.-P."/>
        </authorList>
    </citation>
    <scope>NUCLEOTIDE SEQUENCE [LARGE SCALE GENOMIC DNA]</scope>
    <source>
        <strain evidence="2 3">DSM 45685</strain>
    </source>
</reference>
<dbReference type="Proteomes" id="UP000545493">
    <property type="component" value="Unassembled WGS sequence"/>
</dbReference>
<dbReference type="PANTHER" id="PTHR34297:SF3">
    <property type="entry name" value="ALKALINE SHOCK PROTEIN 23"/>
    <property type="match status" value="1"/>
</dbReference>
<sequence length="146" mass="15828">MTASDTMPNTMPDTVRLTDSVDSDLAEERGTRGRTTIADRVVERLAVHAAREVEGVGGSARRLLGVRVTGEAPRRSVQASAHVSGGSASLRVQLSVRYPTSVARTVERARDHIMRRVTELTGLEVSRVDVTVTALHGDTEPRRTVQ</sequence>
<gene>
    <name evidence="2" type="ORF">FHU38_000995</name>
</gene>
<protein>
    <submittedName>
        <fullName evidence="2">Putative alkaline shock family protein YloU</fullName>
    </submittedName>
</protein>
<evidence type="ECO:0000313" key="3">
    <source>
        <dbReference type="Proteomes" id="UP000545493"/>
    </source>
</evidence>
<dbReference type="RefSeq" id="WP_167166918.1">
    <property type="nucleotide sequence ID" value="NZ_JAAOYM010000001.1"/>
</dbReference>